<keyword evidence="2" id="KW-1185">Reference proteome</keyword>
<protein>
    <submittedName>
        <fullName evidence="1">Uncharacterized protein</fullName>
    </submittedName>
</protein>
<gene>
    <name evidence="1" type="ORF">LTS18_005241</name>
</gene>
<dbReference type="EMBL" id="JAWDJW010007577">
    <property type="protein sequence ID" value="KAK3061885.1"/>
    <property type="molecule type" value="Genomic_DNA"/>
</dbReference>
<organism evidence="1 2">
    <name type="scientific">Coniosporium uncinatum</name>
    <dbReference type="NCBI Taxonomy" id="93489"/>
    <lineage>
        <taxon>Eukaryota</taxon>
        <taxon>Fungi</taxon>
        <taxon>Dikarya</taxon>
        <taxon>Ascomycota</taxon>
        <taxon>Pezizomycotina</taxon>
        <taxon>Dothideomycetes</taxon>
        <taxon>Dothideomycetes incertae sedis</taxon>
        <taxon>Coniosporium</taxon>
    </lineage>
</organism>
<evidence type="ECO:0000313" key="2">
    <source>
        <dbReference type="Proteomes" id="UP001186974"/>
    </source>
</evidence>
<evidence type="ECO:0000313" key="1">
    <source>
        <dbReference type="EMBL" id="KAK3061885.1"/>
    </source>
</evidence>
<comment type="caution">
    <text evidence="1">The sequence shown here is derived from an EMBL/GenBank/DDBJ whole genome shotgun (WGS) entry which is preliminary data.</text>
</comment>
<proteinExistence type="predicted"/>
<reference evidence="1" key="1">
    <citation type="submission" date="2024-09" db="EMBL/GenBank/DDBJ databases">
        <title>Black Yeasts Isolated from many extreme environments.</title>
        <authorList>
            <person name="Coleine C."/>
            <person name="Stajich J.E."/>
            <person name="Selbmann L."/>
        </authorList>
    </citation>
    <scope>NUCLEOTIDE SEQUENCE</scope>
    <source>
        <strain evidence="1">CCFEE 5737</strain>
    </source>
</reference>
<dbReference type="Proteomes" id="UP001186974">
    <property type="component" value="Unassembled WGS sequence"/>
</dbReference>
<accession>A0ACC3D558</accession>
<name>A0ACC3D558_9PEZI</name>
<sequence>MATFTQSALGSPCYRPAALRATRFAEDSLSDTCANSQQTPSDQPTPPHPSGYQDRPPPLTVALDTFPLLPEPALPLLWTVQHSGVSTPPLSPPSLKKRKMSCHGLPSPWTPPAFTYKMQQPRKKRRLPYHGLPIPWSPPTPIEKLLLNCEVLEDAANLEVGTFVDGDSDASAELLMVVKVDNEP</sequence>